<organism evidence="2 3">
    <name type="scientific">Cellulophaga algicola (strain DSM 14237 / IC166 / ACAM 630)</name>
    <dbReference type="NCBI Taxonomy" id="688270"/>
    <lineage>
        <taxon>Bacteria</taxon>
        <taxon>Pseudomonadati</taxon>
        <taxon>Bacteroidota</taxon>
        <taxon>Flavobacteriia</taxon>
        <taxon>Flavobacteriales</taxon>
        <taxon>Flavobacteriaceae</taxon>
        <taxon>Cellulophaga</taxon>
    </lineage>
</organism>
<evidence type="ECO:0000313" key="3">
    <source>
        <dbReference type="Proteomes" id="UP000008634"/>
    </source>
</evidence>
<dbReference type="InterPro" id="IPR052535">
    <property type="entry name" value="Bacilysin_H2HPP_isomerase"/>
</dbReference>
<proteinExistence type="predicted"/>
<dbReference type="CDD" id="cd02238">
    <property type="entry name" value="cupin_KdgF"/>
    <property type="match status" value="1"/>
</dbReference>
<protein>
    <submittedName>
        <fullName evidence="2">Cupin 2 conserved barrel domain protein</fullName>
    </submittedName>
</protein>
<dbReference type="Gene3D" id="2.60.120.10">
    <property type="entry name" value="Jelly Rolls"/>
    <property type="match status" value="1"/>
</dbReference>
<dbReference type="HOGENOM" id="CLU_134269_2_0_10"/>
<dbReference type="STRING" id="688270.Celal_0645"/>
<keyword evidence="3" id="KW-1185">Reference proteome</keyword>
<gene>
    <name evidence="2" type="ordered locus">Celal_0645</name>
</gene>
<dbReference type="OrthoDB" id="9811153at2"/>
<accession>E6XD71</accession>
<dbReference type="RefSeq" id="WP_013549474.1">
    <property type="nucleotide sequence ID" value="NC_014934.1"/>
</dbReference>
<dbReference type="PANTHER" id="PTHR40112:SF1">
    <property type="entry name" value="H2HPP ISOMERASE"/>
    <property type="match status" value="1"/>
</dbReference>
<dbReference type="InterPro" id="IPR014710">
    <property type="entry name" value="RmlC-like_jellyroll"/>
</dbReference>
<dbReference type="EMBL" id="CP002453">
    <property type="protein sequence ID" value="ADV47984.1"/>
    <property type="molecule type" value="Genomic_DNA"/>
</dbReference>
<dbReference type="KEGG" id="cao:Celal_0645"/>
<sequence>MDIKLAEIRTKEIIPGYHGKLVHTKNMSLAFWDVEKGAIVPEHSHVNEQVMQVIEGKFEFTLNGKTKVYTPGELVVIGSYIPHSGKALTPCKLMDVFSPTREEYK</sequence>
<dbReference type="Pfam" id="PF07883">
    <property type="entry name" value="Cupin_2"/>
    <property type="match status" value="1"/>
</dbReference>
<dbReference type="eggNOG" id="COG1917">
    <property type="taxonomic scope" value="Bacteria"/>
</dbReference>
<evidence type="ECO:0000313" key="2">
    <source>
        <dbReference type="EMBL" id="ADV47984.1"/>
    </source>
</evidence>
<dbReference type="InterPro" id="IPR011051">
    <property type="entry name" value="RmlC_Cupin_sf"/>
</dbReference>
<feature type="domain" description="Cupin type-2" evidence="1">
    <location>
        <begin position="31"/>
        <end position="97"/>
    </location>
</feature>
<evidence type="ECO:0000259" key="1">
    <source>
        <dbReference type="Pfam" id="PF07883"/>
    </source>
</evidence>
<name>E6XD71_CELAD</name>
<dbReference type="PANTHER" id="PTHR40112">
    <property type="entry name" value="H2HPP ISOMERASE"/>
    <property type="match status" value="1"/>
</dbReference>
<dbReference type="AlphaFoldDB" id="E6XD71"/>
<dbReference type="SUPFAM" id="SSF51182">
    <property type="entry name" value="RmlC-like cupins"/>
    <property type="match status" value="1"/>
</dbReference>
<dbReference type="InterPro" id="IPR013096">
    <property type="entry name" value="Cupin_2"/>
</dbReference>
<reference evidence="2 3" key="1">
    <citation type="journal article" date="2010" name="Stand. Genomic Sci.">
        <title>Complete genome sequence of Cellulophaga algicola type strain (IC166).</title>
        <authorList>
            <person name="Abt B."/>
            <person name="Lu M."/>
            <person name="Misra M."/>
            <person name="Han C."/>
            <person name="Nolan M."/>
            <person name="Lucas S."/>
            <person name="Hammon N."/>
            <person name="Deshpande S."/>
            <person name="Cheng J.F."/>
            <person name="Tapia R."/>
            <person name="Goodwin L."/>
            <person name="Pitluck S."/>
            <person name="Liolios K."/>
            <person name="Pagani I."/>
            <person name="Ivanova N."/>
            <person name="Mavromatis K."/>
            <person name="Ovchinikova G."/>
            <person name="Pati A."/>
            <person name="Chen A."/>
            <person name="Palaniappan K."/>
            <person name="Land M."/>
            <person name="Hauser L."/>
            <person name="Chang Y.J."/>
            <person name="Jeffries C.D."/>
            <person name="Detter J.C."/>
            <person name="Brambilla E."/>
            <person name="Rohde M."/>
            <person name="Tindall B.J."/>
            <person name="Goker M."/>
            <person name="Woyke T."/>
            <person name="Bristow J."/>
            <person name="Eisen J.A."/>
            <person name="Markowitz V."/>
            <person name="Hugenholtz P."/>
            <person name="Kyrpides N.C."/>
            <person name="Klenk H.P."/>
            <person name="Lapidus A."/>
        </authorList>
    </citation>
    <scope>NUCLEOTIDE SEQUENCE [LARGE SCALE GENOMIC DNA]</scope>
    <source>
        <strain evidence="3">DSM 14237 / IC166 / ACAM 630</strain>
    </source>
</reference>
<dbReference type="Proteomes" id="UP000008634">
    <property type="component" value="Chromosome"/>
</dbReference>